<protein>
    <recommendedName>
        <fullName evidence="3">Nef attachable domain protein</fullName>
    </recommendedName>
</protein>
<comment type="caution">
    <text evidence="1">The sequence shown here is derived from an EMBL/GenBank/DDBJ whole genome shotgun (WGS) entry which is preliminary data.</text>
</comment>
<evidence type="ECO:0000313" key="2">
    <source>
        <dbReference type="Proteomes" id="UP000016064"/>
    </source>
</evidence>
<gene>
    <name evidence="1" type="ORF">H359_0493</name>
</gene>
<dbReference type="EMBL" id="APJW01000002">
    <property type="protein sequence ID" value="EQM62630.1"/>
    <property type="molecule type" value="Genomic_DNA"/>
</dbReference>
<accession>A0ABN0MZC5</accession>
<reference evidence="1 2" key="1">
    <citation type="submission" date="2013-07" db="EMBL/GenBank/DDBJ databases">
        <title>Isolation of a new Chlamydia species from the feral Sacred Ibis (Threskiornis aethiopicus): Chlamydia ibidis.</title>
        <authorList>
            <person name="Vorimore F."/>
            <person name="Hsia R.-C."/>
            <person name="Huot-Creasy H."/>
            <person name="Bastian S."/>
            <person name="Deruyter L."/>
            <person name="Passet A."/>
            <person name="Sachse K."/>
            <person name="Bavoil P."/>
            <person name="Myers G."/>
            <person name="Laroucau K."/>
        </authorList>
    </citation>
    <scope>NUCLEOTIDE SEQUENCE [LARGE SCALE GENOMIC DNA]</scope>
    <source>
        <strain evidence="1 2">10-1398/6</strain>
    </source>
</reference>
<name>A0ABN0MZC5_9CHLA</name>
<dbReference type="Proteomes" id="UP000016064">
    <property type="component" value="Unassembled WGS sequence"/>
</dbReference>
<keyword evidence="2" id="KW-1185">Reference proteome</keyword>
<proteinExistence type="predicted"/>
<evidence type="ECO:0000313" key="1">
    <source>
        <dbReference type="EMBL" id="EQM62630.1"/>
    </source>
</evidence>
<organism evidence="1 2">
    <name type="scientific">Chlamydia ibidis 10-1398/6</name>
    <dbReference type="NCBI Taxonomy" id="1046581"/>
    <lineage>
        <taxon>Bacteria</taxon>
        <taxon>Pseudomonadati</taxon>
        <taxon>Chlamydiota</taxon>
        <taxon>Chlamydiia</taxon>
        <taxon>Chlamydiales</taxon>
        <taxon>Chlamydiaceae</taxon>
        <taxon>Chlamydia/Chlamydophila group</taxon>
        <taxon>Chlamydia</taxon>
    </lineage>
</organism>
<evidence type="ECO:0008006" key="3">
    <source>
        <dbReference type="Google" id="ProtNLM"/>
    </source>
</evidence>
<sequence>MFLLKLFMKQHHLFQENNIAEKGKSNINYAFSIKEGFCLFSNE</sequence>